<dbReference type="AlphaFoldDB" id="A0AAV0ZLF8"/>
<proteinExistence type="predicted"/>
<keyword evidence="1" id="KW-0812">Transmembrane</keyword>
<gene>
    <name evidence="2" type="ORF">VFH_II070920</name>
</gene>
<protein>
    <recommendedName>
        <fullName evidence="4">Secreted protein</fullName>
    </recommendedName>
</protein>
<feature type="transmembrane region" description="Helical" evidence="1">
    <location>
        <begin position="12"/>
        <end position="29"/>
    </location>
</feature>
<organism evidence="2 3">
    <name type="scientific">Vicia faba</name>
    <name type="common">Broad bean</name>
    <name type="synonym">Faba vulgaris</name>
    <dbReference type="NCBI Taxonomy" id="3906"/>
    <lineage>
        <taxon>Eukaryota</taxon>
        <taxon>Viridiplantae</taxon>
        <taxon>Streptophyta</taxon>
        <taxon>Embryophyta</taxon>
        <taxon>Tracheophyta</taxon>
        <taxon>Spermatophyta</taxon>
        <taxon>Magnoliopsida</taxon>
        <taxon>eudicotyledons</taxon>
        <taxon>Gunneridae</taxon>
        <taxon>Pentapetalae</taxon>
        <taxon>rosids</taxon>
        <taxon>fabids</taxon>
        <taxon>Fabales</taxon>
        <taxon>Fabaceae</taxon>
        <taxon>Papilionoideae</taxon>
        <taxon>50 kb inversion clade</taxon>
        <taxon>NPAAA clade</taxon>
        <taxon>Hologalegina</taxon>
        <taxon>IRL clade</taxon>
        <taxon>Fabeae</taxon>
        <taxon>Vicia</taxon>
    </lineage>
</organism>
<accession>A0AAV0ZLF8</accession>
<keyword evidence="3" id="KW-1185">Reference proteome</keyword>
<dbReference type="Proteomes" id="UP001157006">
    <property type="component" value="Chromosome 2"/>
</dbReference>
<dbReference type="EMBL" id="OX451737">
    <property type="protein sequence ID" value="CAI8597210.1"/>
    <property type="molecule type" value="Genomic_DNA"/>
</dbReference>
<reference evidence="2 3" key="1">
    <citation type="submission" date="2023-01" db="EMBL/GenBank/DDBJ databases">
        <authorList>
            <person name="Kreplak J."/>
        </authorList>
    </citation>
    <scope>NUCLEOTIDE SEQUENCE [LARGE SCALE GENOMIC DNA]</scope>
</reference>
<sequence length="131" mass="14767">MVLRERFNVVRTVFLSNFFLLIFLLPLHGDGQFESGRFFIEEEHEIKKGNRATVGVASGLDVIEAILMIDCRKGVFWVVGGERVICDTGFVSFTETSTCFPVSCSNHYSFHVLSLCSIIASLTINCEFIYL</sequence>
<keyword evidence="1" id="KW-1133">Transmembrane helix</keyword>
<keyword evidence="1" id="KW-0472">Membrane</keyword>
<evidence type="ECO:0000313" key="3">
    <source>
        <dbReference type="Proteomes" id="UP001157006"/>
    </source>
</evidence>
<evidence type="ECO:0000313" key="2">
    <source>
        <dbReference type="EMBL" id="CAI8597210.1"/>
    </source>
</evidence>
<name>A0AAV0ZLF8_VICFA</name>
<evidence type="ECO:0000256" key="1">
    <source>
        <dbReference type="SAM" id="Phobius"/>
    </source>
</evidence>
<evidence type="ECO:0008006" key="4">
    <source>
        <dbReference type="Google" id="ProtNLM"/>
    </source>
</evidence>